<evidence type="ECO:0000256" key="5">
    <source>
        <dbReference type="ARBA" id="ARBA00022939"/>
    </source>
</evidence>
<evidence type="ECO:0000256" key="3">
    <source>
        <dbReference type="ARBA" id="ARBA00022679"/>
    </source>
</evidence>
<dbReference type="GO" id="GO:0008171">
    <property type="term" value="F:O-methyltransferase activity"/>
    <property type="evidence" value="ECO:0007669"/>
    <property type="project" value="InterPro"/>
</dbReference>
<dbReference type="Pfam" id="PF01596">
    <property type="entry name" value="Methyltransf_3"/>
    <property type="match status" value="1"/>
</dbReference>
<accession>A0A9W4JF65</accession>
<dbReference type="InterPro" id="IPR002935">
    <property type="entry name" value="SAM_O-MeTrfase"/>
</dbReference>
<keyword evidence="5" id="KW-0128">Catecholamine metabolism</keyword>
<sequence length="270" mass="30247">MTGIHSNTRDAMQFSSFYNYSLASKAAIMAPKPLSDIFTERAVELRKYIFDQPASRFTNNPQALANSIEDFANQVGHMMIFPKSKVNIARGQLLIQRPVPRTIIEYGTFVGTSALAWAAIVREIYGDKVPSDVKVYSFDPDAQMVALAREFVKLAGVEDLVHVFQGEGSESLKNLHNEGKVTSIDMAFFDHREQLYLPDLKLIEELNLWRVGSLAVADNTDFPGAPDYLDYIRTSGSRGFGTKYETNSLHTTRNKGPVCLIPARRYSDHS</sequence>
<comment type="similarity">
    <text evidence="6">Belongs to the class I-like SAM-binding methyltransferase superfamily. Cation-dependent O-methyltransferase family.</text>
</comment>
<protein>
    <recommendedName>
        <fullName evidence="1">catechol O-methyltransferase</fullName>
        <ecNumber evidence="1">2.1.1.6</ecNumber>
    </recommendedName>
</protein>
<evidence type="ECO:0000313" key="7">
    <source>
        <dbReference type="EMBL" id="CAG8396643.1"/>
    </source>
</evidence>
<dbReference type="GO" id="GO:0006584">
    <property type="term" value="P:catecholamine metabolic process"/>
    <property type="evidence" value="ECO:0007669"/>
    <property type="project" value="UniProtKB-KW"/>
</dbReference>
<dbReference type="OrthoDB" id="186626at2759"/>
<dbReference type="InterPro" id="IPR029063">
    <property type="entry name" value="SAM-dependent_MTases_sf"/>
</dbReference>
<keyword evidence="4" id="KW-0949">S-adenosyl-L-methionine</keyword>
<dbReference type="SUPFAM" id="SSF53335">
    <property type="entry name" value="S-adenosyl-L-methionine-dependent methyltransferases"/>
    <property type="match status" value="1"/>
</dbReference>
<gene>
    <name evidence="7" type="ORF">PSALAMII_LOCUS7651</name>
</gene>
<dbReference type="AlphaFoldDB" id="A0A9W4JF65"/>
<proteinExistence type="inferred from homology"/>
<dbReference type="GO" id="GO:0032259">
    <property type="term" value="P:methylation"/>
    <property type="evidence" value="ECO:0007669"/>
    <property type="project" value="UniProtKB-KW"/>
</dbReference>
<keyword evidence="2" id="KW-0489">Methyltransferase</keyword>
<dbReference type="PANTHER" id="PTHR43836">
    <property type="entry name" value="CATECHOL O-METHYLTRANSFERASE 1-RELATED"/>
    <property type="match status" value="1"/>
</dbReference>
<reference evidence="7" key="1">
    <citation type="submission" date="2021-07" db="EMBL/GenBank/DDBJ databases">
        <authorList>
            <person name="Branca A.L. A."/>
        </authorList>
    </citation>
    <scope>NUCLEOTIDE SEQUENCE</scope>
</reference>
<evidence type="ECO:0000313" key="8">
    <source>
        <dbReference type="Proteomes" id="UP001152646"/>
    </source>
</evidence>
<comment type="caution">
    <text evidence="7">The sequence shown here is derived from an EMBL/GenBank/DDBJ whole genome shotgun (WGS) entry which is preliminary data.</text>
</comment>
<evidence type="ECO:0000256" key="4">
    <source>
        <dbReference type="ARBA" id="ARBA00022691"/>
    </source>
</evidence>
<keyword evidence="3" id="KW-0808">Transferase</keyword>
<evidence type="ECO:0000256" key="6">
    <source>
        <dbReference type="ARBA" id="ARBA00023453"/>
    </source>
</evidence>
<evidence type="ECO:0000256" key="2">
    <source>
        <dbReference type="ARBA" id="ARBA00022603"/>
    </source>
</evidence>
<evidence type="ECO:0000256" key="1">
    <source>
        <dbReference type="ARBA" id="ARBA00012880"/>
    </source>
</evidence>
<dbReference type="PROSITE" id="PS51682">
    <property type="entry name" value="SAM_OMT_I"/>
    <property type="match status" value="1"/>
</dbReference>
<organism evidence="7 8">
    <name type="scientific">Penicillium salamii</name>
    <dbReference type="NCBI Taxonomy" id="1612424"/>
    <lineage>
        <taxon>Eukaryota</taxon>
        <taxon>Fungi</taxon>
        <taxon>Dikarya</taxon>
        <taxon>Ascomycota</taxon>
        <taxon>Pezizomycotina</taxon>
        <taxon>Eurotiomycetes</taxon>
        <taxon>Eurotiomycetidae</taxon>
        <taxon>Eurotiales</taxon>
        <taxon>Aspergillaceae</taxon>
        <taxon>Penicillium</taxon>
    </lineage>
</organism>
<name>A0A9W4JF65_9EURO</name>
<dbReference type="Gene3D" id="3.40.50.150">
    <property type="entry name" value="Vaccinia Virus protein VP39"/>
    <property type="match status" value="1"/>
</dbReference>
<dbReference type="EMBL" id="CAJVPA010000200">
    <property type="protein sequence ID" value="CAG8396643.1"/>
    <property type="molecule type" value="Genomic_DNA"/>
</dbReference>
<dbReference type="EC" id="2.1.1.6" evidence="1"/>
<dbReference type="Proteomes" id="UP001152646">
    <property type="component" value="Unassembled WGS sequence"/>
</dbReference>
<dbReference type="PANTHER" id="PTHR43836:SF2">
    <property type="entry name" value="CATECHOL O-METHYLTRANSFERASE 1-RELATED"/>
    <property type="match status" value="1"/>
</dbReference>